<name>A0A2H0W8J6_9BACT</name>
<comment type="cofactor">
    <cofactor evidence="7">
        <name>Mg(2+)</name>
        <dbReference type="ChEBI" id="CHEBI:18420"/>
    </cofactor>
</comment>
<dbReference type="Pfam" id="PF20803">
    <property type="entry name" value="PaaX_M"/>
    <property type="match status" value="1"/>
</dbReference>
<dbReference type="HAMAP" id="MF_01471">
    <property type="entry name" value="Cas2"/>
    <property type="match status" value="1"/>
</dbReference>
<evidence type="ECO:0000313" key="10">
    <source>
        <dbReference type="Proteomes" id="UP000231382"/>
    </source>
</evidence>
<keyword evidence="4 7" id="KW-0378">Hydrolase</keyword>
<evidence type="ECO:0000256" key="5">
    <source>
        <dbReference type="ARBA" id="ARBA00022842"/>
    </source>
</evidence>
<feature type="binding site" evidence="7">
    <location>
        <position position="108"/>
    </location>
    <ligand>
        <name>Mg(2+)</name>
        <dbReference type="ChEBI" id="CHEBI:18420"/>
        <note>catalytic</note>
    </ligand>
</feature>
<dbReference type="GO" id="GO:0046872">
    <property type="term" value="F:metal ion binding"/>
    <property type="evidence" value="ECO:0007669"/>
    <property type="project" value="UniProtKB-UniRule"/>
</dbReference>
<keyword evidence="1 7" id="KW-0540">Nuclease</keyword>
<dbReference type="GO" id="GO:0004521">
    <property type="term" value="F:RNA endonuclease activity"/>
    <property type="evidence" value="ECO:0007669"/>
    <property type="project" value="InterPro"/>
</dbReference>
<evidence type="ECO:0000256" key="4">
    <source>
        <dbReference type="ARBA" id="ARBA00022801"/>
    </source>
</evidence>
<dbReference type="Gene3D" id="3.30.70.2650">
    <property type="match status" value="1"/>
</dbReference>
<comment type="similarity">
    <text evidence="7">Belongs to the CRISPR-associated endoribonuclease Cas2 protein family.</text>
</comment>
<dbReference type="InterPro" id="IPR021127">
    <property type="entry name" value="CRISPR_associated_Cas2"/>
</dbReference>
<gene>
    <name evidence="7" type="primary">cas2</name>
    <name evidence="9" type="ORF">COT78_02390</name>
</gene>
<evidence type="ECO:0000259" key="8">
    <source>
        <dbReference type="Pfam" id="PF20803"/>
    </source>
</evidence>
<evidence type="ECO:0000256" key="6">
    <source>
        <dbReference type="ARBA" id="ARBA00023118"/>
    </source>
</evidence>
<comment type="caution">
    <text evidence="9">The sequence shown here is derived from an EMBL/GenBank/DDBJ whole genome shotgun (WGS) entry which is preliminary data.</text>
</comment>
<comment type="function">
    <text evidence="7">CRISPR (clustered regularly interspaced short palindromic repeat), is an adaptive immune system that provides protection against mobile genetic elements (viruses, transposable elements and conjugative plasmids). CRISPR clusters contain sequences complementary to antecedent mobile elements and target invading nucleic acids. CRISPR clusters are transcribed and processed into CRISPR RNA (crRNA). Functions as a ssRNA-specific endoribonuclease. Involved in the integration of spacer DNA into the CRISPR cassette.</text>
</comment>
<comment type="subunit">
    <text evidence="7">Homodimer, forms a heterotetramer with a Cas1 homodimer.</text>
</comment>
<reference evidence="10" key="1">
    <citation type="submission" date="2017-09" db="EMBL/GenBank/DDBJ databases">
        <title>Depth-based differentiation of microbial function through sediment-hosted aquifers and enrichment of novel symbionts in the deep terrestrial subsurface.</title>
        <authorList>
            <person name="Probst A.J."/>
            <person name="Ladd B."/>
            <person name="Jarett J.K."/>
            <person name="Geller-Mcgrath D.E."/>
            <person name="Sieber C.M.K."/>
            <person name="Emerson J.B."/>
            <person name="Anantharaman K."/>
            <person name="Thomas B.C."/>
            <person name="Malmstrom R."/>
            <person name="Stieglmeier M."/>
            <person name="Klingl A."/>
            <person name="Woyke T."/>
            <person name="Ryan C.M."/>
            <person name="Banfield J.F."/>
        </authorList>
    </citation>
    <scope>NUCLEOTIDE SEQUENCE [LARGE SCALE GENOMIC DNA]</scope>
</reference>
<keyword evidence="2 7" id="KW-0479">Metal-binding</keyword>
<dbReference type="GO" id="GO:0043571">
    <property type="term" value="P:maintenance of CRISPR repeat elements"/>
    <property type="evidence" value="ECO:0007669"/>
    <property type="project" value="UniProtKB-UniRule"/>
</dbReference>
<sequence length="185" mass="21765">MKKDSKKKVKNFTVEVLDFLLNIPDALAYGFDRGGLYRLMNDFPYEQTLTCSKISHIFSNLKNRGYIEVKKHNGQESVVFTNKAKLAVIDKIAERSDVDNKYYIVSFDIPERMRIDRNKFRRTIKRLGFRQIQKSLWVTNKNFGEYVELAAYEYGVEKYVVYFVTDNTNISGIIDKMLERVNPDF</sequence>
<dbReference type="EC" id="3.1.-.-" evidence="7"/>
<dbReference type="InterPro" id="IPR048846">
    <property type="entry name" value="PaaX-like_central"/>
</dbReference>
<evidence type="ECO:0000256" key="1">
    <source>
        <dbReference type="ARBA" id="ARBA00022722"/>
    </source>
</evidence>
<evidence type="ECO:0000256" key="2">
    <source>
        <dbReference type="ARBA" id="ARBA00022723"/>
    </source>
</evidence>
<dbReference type="SUPFAM" id="SSF143430">
    <property type="entry name" value="TTP0101/SSO1404-like"/>
    <property type="match status" value="1"/>
</dbReference>
<feature type="domain" description="Transcriptional repressor PaaX-like central Cas2-like" evidence="8">
    <location>
        <begin position="97"/>
        <end position="167"/>
    </location>
</feature>
<dbReference type="AlphaFoldDB" id="A0A2H0W8J6"/>
<accession>A0A2H0W8J6</accession>
<dbReference type="GO" id="GO:0016787">
    <property type="term" value="F:hydrolase activity"/>
    <property type="evidence" value="ECO:0007669"/>
    <property type="project" value="UniProtKB-KW"/>
</dbReference>
<proteinExistence type="inferred from homology"/>
<dbReference type="GO" id="GO:0051607">
    <property type="term" value="P:defense response to virus"/>
    <property type="evidence" value="ECO:0007669"/>
    <property type="project" value="UniProtKB-UniRule"/>
</dbReference>
<keyword evidence="6 7" id="KW-0051">Antiviral defense</keyword>
<evidence type="ECO:0000256" key="7">
    <source>
        <dbReference type="HAMAP-Rule" id="MF_01471"/>
    </source>
</evidence>
<organism evidence="9 10">
    <name type="scientific">Candidatus Berkelbacteria bacterium CG10_big_fil_rev_8_21_14_0_10_43_13</name>
    <dbReference type="NCBI Taxonomy" id="1974514"/>
    <lineage>
        <taxon>Bacteria</taxon>
        <taxon>Candidatus Berkelbacteria</taxon>
    </lineage>
</organism>
<keyword evidence="5 7" id="KW-0460">Magnesium</keyword>
<protein>
    <recommendedName>
        <fullName evidence="7">CRISPR-associated endoribonuclease Cas2</fullName>
        <ecNumber evidence="7">3.1.-.-</ecNumber>
    </recommendedName>
</protein>
<evidence type="ECO:0000256" key="3">
    <source>
        <dbReference type="ARBA" id="ARBA00022759"/>
    </source>
</evidence>
<evidence type="ECO:0000313" key="9">
    <source>
        <dbReference type="EMBL" id="PIS07668.1"/>
    </source>
</evidence>
<dbReference type="Proteomes" id="UP000231382">
    <property type="component" value="Unassembled WGS sequence"/>
</dbReference>
<keyword evidence="3 7" id="KW-0255">Endonuclease</keyword>
<dbReference type="EMBL" id="PEZW01000017">
    <property type="protein sequence ID" value="PIS07668.1"/>
    <property type="molecule type" value="Genomic_DNA"/>
</dbReference>